<dbReference type="Proteomes" id="UP001164746">
    <property type="component" value="Chromosome 10"/>
</dbReference>
<accession>A0ABY7FA52</accession>
<evidence type="ECO:0000313" key="1">
    <source>
        <dbReference type="EMBL" id="WAR17674.1"/>
    </source>
</evidence>
<proteinExistence type="predicted"/>
<reference evidence="1" key="1">
    <citation type="submission" date="2022-11" db="EMBL/GenBank/DDBJ databases">
        <title>Centuries of genome instability and evolution in soft-shell clam transmissible cancer (bioRxiv).</title>
        <authorList>
            <person name="Hart S.F.M."/>
            <person name="Yonemitsu M.A."/>
            <person name="Giersch R.M."/>
            <person name="Beal B.F."/>
            <person name="Arriagada G."/>
            <person name="Davis B.W."/>
            <person name="Ostrander E.A."/>
            <person name="Goff S.P."/>
            <person name="Metzger M.J."/>
        </authorList>
    </citation>
    <scope>NUCLEOTIDE SEQUENCE</scope>
    <source>
        <strain evidence="1">MELC-2E11</strain>
        <tissue evidence="1">Siphon/mantle</tissue>
    </source>
</reference>
<dbReference type="EMBL" id="CP111021">
    <property type="protein sequence ID" value="WAR17674.1"/>
    <property type="molecule type" value="Genomic_DNA"/>
</dbReference>
<sequence length="72" mass="8190">MELITAVLSGSVIAAFILIYKRQKQTPDRQCGRDYPADTVILHQFPRGPFAPSMSPFCIKIETFLRMAEIPY</sequence>
<protein>
    <submittedName>
        <fullName evidence="1">FAXC-like protein</fullName>
    </submittedName>
</protein>
<evidence type="ECO:0000313" key="2">
    <source>
        <dbReference type="Proteomes" id="UP001164746"/>
    </source>
</evidence>
<keyword evidence="2" id="KW-1185">Reference proteome</keyword>
<name>A0ABY7FA52_MYAAR</name>
<feature type="non-terminal residue" evidence="1">
    <location>
        <position position="72"/>
    </location>
</feature>
<gene>
    <name evidence="1" type="ORF">MAR_032268</name>
</gene>
<organism evidence="1 2">
    <name type="scientific">Mya arenaria</name>
    <name type="common">Soft-shell clam</name>
    <dbReference type="NCBI Taxonomy" id="6604"/>
    <lineage>
        <taxon>Eukaryota</taxon>
        <taxon>Metazoa</taxon>
        <taxon>Spiralia</taxon>
        <taxon>Lophotrochozoa</taxon>
        <taxon>Mollusca</taxon>
        <taxon>Bivalvia</taxon>
        <taxon>Autobranchia</taxon>
        <taxon>Heteroconchia</taxon>
        <taxon>Euheterodonta</taxon>
        <taxon>Imparidentia</taxon>
        <taxon>Neoheterodontei</taxon>
        <taxon>Myida</taxon>
        <taxon>Myoidea</taxon>
        <taxon>Myidae</taxon>
        <taxon>Mya</taxon>
    </lineage>
</organism>